<dbReference type="AlphaFoldDB" id="A0A919VGV7"/>
<proteinExistence type="predicted"/>
<evidence type="ECO:0000313" key="2">
    <source>
        <dbReference type="Proteomes" id="UP000681340"/>
    </source>
</evidence>
<accession>A0A919VGV7</accession>
<protein>
    <submittedName>
        <fullName evidence="1">Uncharacterized protein</fullName>
    </submittedName>
</protein>
<dbReference type="EMBL" id="BOQL01000013">
    <property type="protein sequence ID" value="GIM64594.1"/>
    <property type="molecule type" value="Genomic_DNA"/>
</dbReference>
<evidence type="ECO:0000313" key="1">
    <source>
        <dbReference type="EMBL" id="GIM64594.1"/>
    </source>
</evidence>
<reference evidence="1" key="1">
    <citation type="submission" date="2021-03" db="EMBL/GenBank/DDBJ databases">
        <title>Whole genome shotgun sequence of Actinoplanes auranticolor NBRC 12245.</title>
        <authorList>
            <person name="Komaki H."/>
            <person name="Tamura T."/>
        </authorList>
    </citation>
    <scope>NUCLEOTIDE SEQUENCE</scope>
    <source>
        <strain evidence="1">NBRC 12245</strain>
    </source>
</reference>
<gene>
    <name evidence="1" type="ORF">Aau02nite_11440</name>
</gene>
<keyword evidence="2" id="KW-1185">Reference proteome</keyword>
<sequence>MQVSSGQIARRSGEYLQSRGLPDSKLLRTHETYAFIRKKFIAAVCPNLTSWAIEQTEALQRPVTLAVFDEAGPPRMEGLQSSYHKSSDWTIRLEVGQ</sequence>
<dbReference type="Proteomes" id="UP000681340">
    <property type="component" value="Unassembled WGS sequence"/>
</dbReference>
<organism evidence="1 2">
    <name type="scientific">Actinoplanes auranticolor</name>
    <dbReference type="NCBI Taxonomy" id="47988"/>
    <lineage>
        <taxon>Bacteria</taxon>
        <taxon>Bacillati</taxon>
        <taxon>Actinomycetota</taxon>
        <taxon>Actinomycetes</taxon>
        <taxon>Micromonosporales</taxon>
        <taxon>Micromonosporaceae</taxon>
        <taxon>Actinoplanes</taxon>
    </lineage>
</organism>
<comment type="caution">
    <text evidence="1">The sequence shown here is derived from an EMBL/GenBank/DDBJ whole genome shotgun (WGS) entry which is preliminary data.</text>
</comment>
<name>A0A919VGV7_9ACTN</name>